<feature type="region of interest" description="Disordered" evidence="2">
    <location>
        <begin position="204"/>
        <end position="269"/>
    </location>
</feature>
<reference evidence="3" key="1">
    <citation type="submission" date="2018-04" db="EMBL/GenBank/DDBJ databases">
        <title>Whole genome sequencing of Hypsizygus marmoreus.</title>
        <authorList>
            <person name="Choi I.-G."/>
            <person name="Min B."/>
            <person name="Kim J.-G."/>
            <person name="Kim S."/>
            <person name="Oh Y.-L."/>
            <person name="Kong W.-S."/>
            <person name="Park H."/>
            <person name="Jeong J."/>
            <person name="Song E.-S."/>
        </authorList>
    </citation>
    <scope>NUCLEOTIDE SEQUENCE [LARGE SCALE GENOMIC DNA]</scope>
    <source>
        <strain evidence="3">51987-8</strain>
    </source>
</reference>
<comment type="caution">
    <text evidence="3">The sequence shown here is derived from an EMBL/GenBank/DDBJ whole genome shotgun (WGS) entry which is preliminary data.</text>
</comment>
<dbReference type="Proteomes" id="UP000076154">
    <property type="component" value="Unassembled WGS sequence"/>
</dbReference>
<evidence type="ECO:0000313" key="4">
    <source>
        <dbReference type="Proteomes" id="UP000076154"/>
    </source>
</evidence>
<evidence type="ECO:0000256" key="2">
    <source>
        <dbReference type="SAM" id="MobiDB-lite"/>
    </source>
</evidence>
<accession>A0A369JDL0</accession>
<evidence type="ECO:0000256" key="1">
    <source>
        <dbReference type="SAM" id="Coils"/>
    </source>
</evidence>
<proteinExistence type="predicted"/>
<organism evidence="3 4">
    <name type="scientific">Hypsizygus marmoreus</name>
    <name type="common">White beech mushroom</name>
    <name type="synonym">Agaricus marmoreus</name>
    <dbReference type="NCBI Taxonomy" id="39966"/>
    <lineage>
        <taxon>Eukaryota</taxon>
        <taxon>Fungi</taxon>
        <taxon>Dikarya</taxon>
        <taxon>Basidiomycota</taxon>
        <taxon>Agaricomycotina</taxon>
        <taxon>Agaricomycetes</taxon>
        <taxon>Agaricomycetidae</taxon>
        <taxon>Agaricales</taxon>
        <taxon>Tricholomatineae</taxon>
        <taxon>Lyophyllaceae</taxon>
        <taxon>Hypsizygus</taxon>
    </lineage>
</organism>
<keyword evidence="4" id="KW-1185">Reference proteome</keyword>
<dbReference type="InParanoid" id="A0A369JDL0"/>
<protein>
    <submittedName>
        <fullName evidence="3">Uncharacterized protein</fullName>
    </submittedName>
</protein>
<dbReference type="AlphaFoldDB" id="A0A369JDL0"/>
<feature type="region of interest" description="Disordered" evidence="2">
    <location>
        <begin position="1"/>
        <end position="168"/>
    </location>
</feature>
<name>A0A369JDL0_HYPMA</name>
<gene>
    <name evidence="3" type="ORF">Hypma_012737</name>
</gene>
<feature type="coiled-coil region" evidence="1">
    <location>
        <begin position="289"/>
        <end position="316"/>
    </location>
</feature>
<keyword evidence="1" id="KW-0175">Coiled coil</keyword>
<evidence type="ECO:0000313" key="3">
    <source>
        <dbReference type="EMBL" id="RDB19958.1"/>
    </source>
</evidence>
<feature type="compositionally biased region" description="Polar residues" evidence="2">
    <location>
        <begin position="68"/>
        <end position="83"/>
    </location>
</feature>
<sequence length="317" mass="35045">MRRGPLQELPIDLFLPPNPNLPAKSRPNKRPLSPGGPNLYSPTKRRILNEEGIFSPEKSIKTPLSARGTPSSARFAQVLSSPASPARKLDFGAPKCHQESPRRPIAVPATPVRSTASNNHLARSPELRPFSSQPGEDQEMQDYFSQPSSSALPPPSSEPLDDLPLADPQSVHYPGFCVYYDPHSSLAPFEEQSEPLEDNVDAIKENIMPRRRPRKAATAPNTELKSQLLSPDAKKREVEKAGKAKSMPATPKKTIYGEKQQDPSGTPTPRRAAFALVQATTASTPKLMERERKAMRRMLEEEVDEVENDEEDSSNML</sequence>
<feature type="compositionally biased region" description="Polar residues" evidence="2">
    <location>
        <begin position="112"/>
        <end position="121"/>
    </location>
</feature>
<feature type="compositionally biased region" description="Basic and acidic residues" evidence="2">
    <location>
        <begin position="232"/>
        <end position="242"/>
    </location>
</feature>
<dbReference type="EMBL" id="LUEZ02000071">
    <property type="protein sequence ID" value="RDB19958.1"/>
    <property type="molecule type" value="Genomic_DNA"/>
</dbReference>
<dbReference type="OrthoDB" id="3211926at2759"/>